<dbReference type="EMBL" id="JALLAZ020001110">
    <property type="protein sequence ID" value="KAL3780517.1"/>
    <property type="molecule type" value="Genomic_DNA"/>
</dbReference>
<reference evidence="2 3" key="1">
    <citation type="submission" date="2024-10" db="EMBL/GenBank/DDBJ databases">
        <title>Updated reference genomes for cyclostephanoid diatoms.</title>
        <authorList>
            <person name="Roberts W.R."/>
            <person name="Alverson A.J."/>
        </authorList>
    </citation>
    <scope>NUCLEOTIDE SEQUENCE [LARGE SCALE GENOMIC DNA]</scope>
    <source>
        <strain evidence="2 3">AJA276-08</strain>
    </source>
</reference>
<proteinExistence type="predicted"/>
<feature type="region of interest" description="Disordered" evidence="1">
    <location>
        <begin position="1"/>
        <end position="28"/>
    </location>
</feature>
<evidence type="ECO:0000313" key="2">
    <source>
        <dbReference type="EMBL" id="KAL3780517.1"/>
    </source>
</evidence>
<evidence type="ECO:0000313" key="3">
    <source>
        <dbReference type="Proteomes" id="UP001530315"/>
    </source>
</evidence>
<name>A0ABD3NYT1_9STRA</name>
<dbReference type="Proteomes" id="UP001530315">
    <property type="component" value="Unassembled WGS sequence"/>
</dbReference>
<keyword evidence="3" id="KW-1185">Reference proteome</keyword>
<organism evidence="2 3">
    <name type="scientific">Stephanodiscus triporus</name>
    <dbReference type="NCBI Taxonomy" id="2934178"/>
    <lineage>
        <taxon>Eukaryota</taxon>
        <taxon>Sar</taxon>
        <taxon>Stramenopiles</taxon>
        <taxon>Ochrophyta</taxon>
        <taxon>Bacillariophyta</taxon>
        <taxon>Coscinodiscophyceae</taxon>
        <taxon>Thalassiosirophycidae</taxon>
        <taxon>Stephanodiscales</taxon>
        <taxon>Stephanodiscaceae</taxon>
        <taxon>Stephanodiscus</taxon>
    </lineage>
</organism>
<sequence>MQDITMEKEVGKRRVSKDGSANRRGKKASVSFSDMIRLMNTYGSIKCLRNHQKNDGDINNTKLDSVRRKFYRWFPDLDERFKRDHEGIYQPKYGHEFEINYREKMRKLDGELLAAKRTGTRKEHLLNPRKAKVVPSTKKAMILARVRQAVVIHVKSDDVATPTPILSSLSAQESDEMVALIPHTFHDSPQESAAITSDIEPVDMSFIAERGIFDDVETSFFSPTVQEGSSSRMQACSPTPENVGSNRPHQISPMNDTNYEPPFIDDILDKSFEEFCDQRSWERVDFDTTFFNDMLVKPIQECYDDYVLVSEDSDSVSDAVSDVECQSPDALRIISNFFVEPRGSTLE</sequence>
<feature type="region of interest" description="Disordered" evidence="1">
    <location>
        <begin position="227"/>
        <end position="257"/>
    </location>
</feature>
<accession>A0ABD3NYT1</accession>
<comment type="caution">
    <text evidence="2">The sequence shown here is derived from an EMBL/GenBank/DDBJ whole genome shotgun (WGS) entry which is preliminary data.</text>
</comment>
<feature type="compositionally biased region" description="Basic and acidic residues" evidence="1">
    <location>
        <begin position="1"/>
        <end position="21"/>
    </location>
</feature>
<gene>
    <name evidence="2" type="ORF">ACHAW5_007163</name>
</gene>
<evidence type="ECO:0000256" key="1">
    <source>
        <dbReference type="SAM" id="MobiDB-lite"/>
    </source>
</evidence>
<protein>
    <submittedName>
        <fullName evidence="2">Uncharacterized protein</fullName>
    </submittedName>
</protein>
<dbReference type="AlphaFoldDB" id="A0ABD3NYT1"/>